<feature type="signal peptide" evidence="1">
    <location>
        <begin position="1"/>
        <end position="26"/>
    </location>
</feature>
<feature type="chain" id="PRO_5025336546" evidence="1">
    <location>
        <begin position="27"/>
        <end position="127"/>
    </location>
</feature>
<evidence type="ECO:0000256" key="1">
    <source>
        <dbReference type="SAM" id="SignalP"/>
    </source>
</evidence>
<sequence>MLYKLTVPAVVATLLLHTFTGTGVGAEPVHHVARSTPLFIECKGEDDFTSALLVTYAASIQELGPAKIVHLIACFQNSGTFTLSFVSDQSKFQLSHSFSIKYFPEPISASCVGTWCRPVLYDQGNII</sequence>
<dbReference type="EMBL" id="ML769532">
    <property type="protein sequence ID" value="KAE9395389.1"/>
    <property type="molecule type" value="Genomic_DNA"/>
</dbReference>
<gene>
    <name evidence="2" type="ORF">BT96DRAFT_942482</name>
</gene>
<evidence type="ECO:0000313" key="3">
    <source>
        <dbReference type="Proteomes" id="UP000799118"/>
    </source>
</evidence>
<evidence type="ECO:0000313" key="2">
    <source>
        <dbReference type="EMBL" id="KAE9395389.1"/>
    </source>
</evidence>
<protein>
    <submittedName>
        <fullName evidence="2">Uncharacterized protein</fullName>
    </submittedName>
</protein>
<dbReference type="AlphaFoldDB" id="A0A6A4HAR2"/>
<keyword evidence="3" id="KW-1185">Reference proteome</keyword>
<organism evidence="2 3">
    <name type="scientific">Gymnopus androsaceus JB14</name>
    <dbReference type="NCBI Taxonomy" id="1447944"/>
    <lineage>
        <taxon>Eukaryota</taxon>
        <taxon>Fungi</taxon>
        <taxon>Dikarya</taxon>
        <taxon>Basidiomycota</taxon>
        <taxon>Agaricomycotina</taxon>
        <taxon>Agaricomycetes</taxon>
        <taxon>Agaricomycetidae</taxon>
        <taxon>Agaricales</taxon>
        <taxon>Marasmiineae</taxon>
        <taxon>Omphalotaceae</taxon>
        <taxon>Gymnopus</taxon>
    </lineage>
</organism>
<name>A0A6A4HAR2_9AGAR</name>
<reference evidence="2" key="1">
    <citation type="journal article" date="2019" name="Environ. Microbiol.">
        <title>Fungal ecological strategies reflected in gene transcription - a case study of two litter decomposers.</title>
        <authorList>
            <person name="Barbi F."/>
            <person name="Kohler A."/>
            <person name="Barry K."/>
            <person name="Baskaran P."/>
            <person name="Daum C."/>
            <person name="Fauchery L."/>
            <person name="Ihrmark K."/>
            <person name="Kuo A."/>
            <person name="LaButti K."/>
            <person name="Lipzen A."/>
            <person name="Morin E."/>
            <person name="Grigoriev I.V."/>
            <person name="Henrissat B."/>
            <person name="Lindahl B."/>
            <person name="Martin F."/>
        </authorList>
    </citation>
    <scope>NUCLEOTIDE SEQUENCE</scope>
    <source>
        <strain evidence="2">JB14</strain>
    </source>
</reference>
<keyword evidence="1" id="KW-0732">Signal</keyword>
<accession>A0A6A4HAR2</accession>
<proteinExistence type="predicted"/>
<dbReference type="Proteomes" id="UP000799118">
    <property type="component" value="Unassembled WGS sequence"/>
</dbReference>